<keyword evidence="2" id="KW-1185">Reference proteome</keyword>
<dbReference type="KEGG" id="plon:Pla110_21010"/>
<sequence length="99" mass="10602">MKKLIPIFVLVGVAVVYGAQEAPKPKGIFSMLTAGQSVDLKNEGAAYTICTYDGDAPTSHTVLEVGEDYVVLRDISGVTETAVPVYSVKSIEKVKLKLE</sequence>
<gene>
    <name evidence="1" type="ORF">Pla110_21010</name>
</gene>
<protein>
    <submittedName>
        <fullName evidence="1">Uncharacterized protein</fullName>
    </submittedName>
</protein>
<dbReference type="RefSeq" id="WP_144995660.1">
    <property type="nucleotide sequence ID" value="NZ_CP036281.1"/>
</dbReference>
<organism evidence="1 2">
    <name type="scientific">Polystyrenella longa</name>
    <dbReference type="NCBI Taxonomy" id="2528007"/>
    <lineage>
        <taxon>Bacteria</taxon>
        <taxon>Pseudomonadati</taxon>
        <taxon>Planctomycetota</taxon>
        <taxon>Planctomycetia</taxon>
        <taxon>Planctomycetales</taxon>
        <taxon>Planctomycetaceae</taxon>
        <taxon>Polystyrenella</taxon>
    </lineage>
</organism>
<accession>A0A518CMC5</accession>
<dbReference type="OrthoDB" id="298379at2"/>
<reference evidence="1 2" key="1">
    <citation type="submission" date="2019-02" db="EMBL/GenBank/DDBJ databases">
        <title>Deep-cultivation of Planctomycetes and their phenomic and genomic characterization uncovers novel biology.</title>
        <authorList>
            <person name="Wiegand S."/>
            <person name="Jogler M."/>
            <person name="Boedeker C."/>
            <person name="Pinto D."/>
            <person name="Vollmers J."/>
            <person name="Rivas-Marin E."/>
            <person name="Kohn T."/>
            <person name="Peeters S.H."/>
            <person name="Heuer A."/>
            <person name="Rast P."/>
            <person name="Oberbeckmann S."/>
            <person name="Bunk B."/>
            <person name="Jeske O."/>
            <person name="Meyerdierks A."/>
            <person name="Storesund J.E."/>
            <person name="Kallscheuer N."/>
            <person name="Luecker S."/>
            <person name="Lage O.M."/>
            <person name="Pohl T."/>
            <person name="Merkel B.J."/>
            <person name="Hornburger P."/>
            <person name="Mueller R.-W."/>
            <person name="Bruemmer F."/>
            <person name="Labrenz M."/>
            <person name="Spormann A.M."/>
            <person name="Op den Camp H."/>
            <person name="Overmann J."/>
            <person name="Amann R."/>
            <person name="Jetten M.S.M."/>
            <person name="Mascher T."/>
            <person name="Medema M.H."/>
            <person name="Devos D.P."/>
            <person name="Kaster A.-K."/>
            <person name="Ovreas L."/>
            <person name="Rohde M."/>
            <person name="Galperin M.Y."/>
            <person name="Jogler C."/>
        </authorList>
    </citation>
    <scope>NUCLEOTIDE SEQUENCE [LARGE SCALE GENOMIC DNA]</scope>
    <source>
        <strain evidence="1 2">Pla110</strain>
    </source>
</reference>
<dbReference type="EMBL" id="CP036281">
    <property type="protein sequence ID" value="QDU80372.1"/>
    <property type="molecule type" value="Genomic_DNA"/>
</dbReference>
<evidence type="ECO:0000313" key="1">
    <source>
        <dbReference type="EMBL" id="QDU80372.1"/>
    </source>
</evidence>
<dbReference type="AlphaFoldDB" id="A0A518CMC5"/>
<name>A0A518CMC5_9PLAN</name>
<evidence type="ECO:0000313" key="2">
    <source>
        <dbReference type="Proteomes" id="UP000317178"/>
    </source>
</evidence>
<proteinExistence type="predicted"/>
<dbReference type="Proteomes" id="UP000317178">
    <property type="component" value="Chromosome"/>
</dbReference>